<dbReference type="RefSeq" id="WP_054785390.1">
    <property type="nucleotide sequence ID" value="NZ_FPBD01000013.1"/>
</dbReference>
<evidence type="ECO:0000313" key="2">
    <source>
        <dbReference type="EMBL" id="SFU16804.1"/>
    </source>
</evidence>
<sequence length="429" mass="42658">MTKQPYEEARTALAEFGIKDAQIMAMTSDFNSARTSPMRANSDQIVLSTDPKLSQIPPRFIRVPDVETLKRIGGIPDEKFQSEDWDNALPIPSAATPGVLAQARPQDKVICDALFAYVYGDSSKVQDYRDTLNRLRFPMKVAVFASEDAIIVKSGEVYVISDPSGHDNPVSVVAPEVIIEEGGTISWETTGTMKTDSLIVVPREHGTSDDPVNSYQSIGGDAGNGANGNNGDSGKNGKNGSAGKDNKSSCDVAATNGTNGSRGEDAAMGQDGTAGPAASPVYVDTGTMNGHFVAASNGGKGGKGGNAGKGGTGGSGGDGGAATSQCTAGKGGDGGDGGSPAKGGNGGKGGDGASIFFNYKNGSPTFDNNTTSGSSGDGGHNANGGAGGTGGTGSTTGAKGTTNTDTATGGTGGAGGKAGSIYVNGSSIG</sequence>
<feature type="compositionally biased region" description="Low complexity" evidence="1">
    <location>
        <begin position="395"/>
        <end position="408"/>
    </location>
</feature>
<protein>
    <submittedName>
        <fullName evidence="2">Uncharacterized protein</fullName>
    </submittedName>
</protein>
<evidence type="ECO:0000256" key="1">
    <source>
        <dbReference type="SAM" id="MobiDB-lite"/>
    </source>
</evidence>
<feature type="compositionally biased region" description="Gly residues" evidence="1">
    <location>
        <begin position="298"/>
        <end position="320"/>
    </location>
</feature>
<evidence type="ECO:0000313" key="3">
    <source>
        <dbReference type="Proteomes" id="UP000183371"/>
    </source>
</evidence>
<feature type="compositionally biased region" description="Gly residues" evidence="1">
    <location>
        <begin position="375"/>
        <end position="394"/>
    </location>
</feature>
<keyword evidence="3" id="KW-1185">Reference proteome</keyword>
<proteinExistence type="predicted"/>
<feature type="compositionally biased region" description="Gly residues" evidence="1">
    <location>
        <begin position="329"/>
        <end position="349"/>
    </location>
</feature>
<dbReference type="Proteomes" id="UP000183371">
    <property type="component" value="Unassembled WGS sequence"/>
</dbReference>
<organism evidence="2 3">
    <name type="scientific">Pseudovibrio denitrificans</name>
    <dbReference type="NCBI Taxonomy" id="258256"/>
    <lineage>
        <taxon>Bacteria</taxon>
        <taxon>Pseudomonadati</taxon>
        <taxon>Pseudomonadota</taxon>
        <taxon>Alphaproteobacteria</taxon>
        <taxon>Hyphomicrobiales</taxon>
        <taxon>Stappiaceae</taxon>
        <taxon>Pseudovibrio</taxon>
    </lineage>
</organism>
<reference evidence="3" key="1">
    <citation type="submission" date="2016-10" db="EMBL/GenBank/DDBJ databases">
        <authorList>
            <person name="Varghese N."/>
            <person name="Submissions S."/>
        </authorList>
    </citation>
    <scope>NUCLEOTIDE SEQUENCE [LARGE SCALE GENOMIC DNA]</scope>
    <source>
        <strain evidence="3">DSM 17465</strain>
    </source>
</reference>
<accession>A0A1I7DYQ2</accession>
<feature type="region of interest" description="Disordered" evidence="1">
    <location>
        <begin position="294"/>
        <end position="349"/>
    </location>
</feature>
<feature type="compositionally biased region" description="Low complexity" evidence="1">
    <location>
        <begin position="229"/>
        <end position="243"/>
    </location>
</feature>
<feature type="region of interest" description="Disordered" evidence="1">
    <location>
        <begin position="366"/>
        <end position="429"/>
    </location>
</feature>
<gene>
    <name evidence="2" type="ORF">SAMN05444141_11335</name>
</gene>
<dbReference type="EMBL" id="FPBD01000013">
    <property type="protein sequence ID" value="SFU16804.1"/>
    <property type="molecule type" value="Genomic_DNA"/>
</dbReference>
<feature type="region of interest" description="Disordered" evidence="1">
    <location>
        <begin position="203"/>
        <end position="282"/>
    </location>
</feature>
<feature type="compositionally biased region" description="Gly residues" evidence="1">
    <location>
        <begin position="409"/>
        <end position="418"/>
    </location>
</feature>
<dbReference type="AlphaFoldDB" id="A0A1I7DYQ2"/>
<name>A0A1I7DYQ2_9HYPH</name>